<gene>
    <name evidence="2" type="primary">OSJNBa0011B06.2</name>
</gene>
<reference evidence="3" key="1">
    <citation type="journal article" date="2005" name="Nature">
        <title>The map-based sequence of the rice genome.</title>
        <authorList>
            <consortium name="International rice genome sequencing project (IRGSP)"/>
            <person name="Matsumoto T."/>
            <person name="Wu J."/>
            <person name="Kanamori H."/>
            <person name="Katayose Y."/>
            <person name="Fujisawa M."/>
            <person name="Namiki N."/>
            <person name="Mizuno H."/>
            <person name="Yamamoto K."/>
            <person name="Antonio B.A."/>
            <person name="Baba T."/>
            <person name="Sakata K."/>
            <person name="Nagamura Y."/>
            <person name="Aoki H."/>
            <person name="Arikawa K."/>
            <person name="Arita K."/>
            <person name="Bito T."/>
            <person name="Chiden Y."/>
            <person name="Fujitsuka N."/>
            <person name="Fukunaka R."/>
            <person name="Hamada M."/>
            <person name="Harada C."/>
            <person name="Hayashi A."/>
            <person name="Hijishita S."/>
            <person name="Honda M."/>
            <person name="Hosokawa S."/>
            <person name="Ichikawa Y."/>
            <person name="Idonuma A."/>
            <person name="Iijima M."/>
            <person name="Ikeda M."/>
            <person name="Ikeno M."/>
            <person name="Ito K."/>
            <person name="Ito S."/>
            <person name="Ito T."/>
            <person name="Ito Y."/>
            <person name="Ito Y."/>
            <person name="Iwabuchi A."/>
            <person name="Kamiya K."/>
            <person name="Karasawa W."/>
            <person name="Kurita K."/>
            <person name="Katagiri S."/>
            <person name="Kikuta A."/>
            <person name="Kobayashi H."/>
            <person name="Kobayashi N."/>
            <person name="Machita K."/>
            <person name="Maehara T."/>
            <person name="Masukawa M."/>
            <person name="Mizubayashi T."/>
            <person name="Mukai Y."/>
            <person name="Nagasaki H."/>
            <person name="Nagata Y."/>
            <person name="Naito S."/>
            <person name="Nakashima M."/>
            <person name="Nakama Y."/>
            <person name="Nakamichi Y."/>
            <person name="Nakamura M."/>
            <person name="Meguro A."/>
            <person name="Negishi M."/>
            <person name="Ohta I."/>
            <person name="Ohta T."/>
            <person name="Okamoto M."/>
            <person name="Ono N."/>
            <person name="Saji S."/>
            <person name="Sakaguchi M."/>
            <person name="Sakai K."/>
            <person name="Shibata M."/>
            <person name="Shimokawa T."/>
            <person name="Song J."/>
            <person name="Takazaki Y."/>
            <person name="Terasawa K."/>
            <person name="Tsugane M."/>
            <person name="Tsuji K."/>
            <person name="Ueda S."/>
            <person name="Waki K."/>
            <person name="Yamagata H."/>
            <person name="Yamamoto M."/>
            <person name="Yamamoto S."/>
            <person name="Yamane H."/>
            <person name="Yoshiki S."/>
            <person name="Yoshihara R."/>
            <person name="Yukawa K."/>
            <person name="Zhong H."/>
            <person name="Yano M."/>
            <person name="Yuan Q."/>
            <person name="Ouyang S."/>
            <person name="Liu J."/>
            <person name="Jones K.M."/>
            <person name="Gansberger K."/>
            <person name="Moffat K."/>
            <person name="Hill J."/>
            <person name="Bera J."/>
            <person name="Fadrosh D."/>
            <person name="Jin S."/>
            <person name="Johri S."/>
            <person name="Kim M."/>
            <person name="Overton L."/>
            <person name="Reardon M."/>
            <person name="Tsitrin T."/>
            <person name="Vuong H."/>
            <person name="Weaver B."/>
            <person name="Ciecko A."/>
            <person name="Tallon L."/>
            <person name="Jackson J."/>
            <person name="Pai G."/>
            <person name="Aken S.V."/>
            <person name="Utterback T."/>
            <person name="Reidmuller S."/>
            <person name="Feldblyum T."/>
            <person name="Hsiao J."/>
            <person name="Zismann V."/>
            <person name="Iobst S."/>
            <person name="de Vazeille A.R."/>
            <person name="Buell C.R."/>
            <person name="Ying K."/>
            <person name="Li Y."/>
            <person name="Lu T."/>
            <person name="Huang Y."/>
            <person name="Zhao Q."/>
            <person name="Feng Q."/>
            <person name="Zhang L."/>
            <person name="Zhu J."/>
            <person name="Weng Q."/>
            <person name="Mu J."/>
            <person name="Lu Y."/>
            <person name="Fan D."/>
            <person name="Liu Y."/>
            <person name="Guan J."/>
            <person name="Zhang Y."/>
            <person name="Yu S."/>
            <person name="Liu X."/>
            <person name="Zhang Y."/>
            <person name="Hong G."/>
            <person name="Han B."/>
            <person name="Choisne N."/>
            <person name="Demange N."/>
            <person name="Orjeda G."/>
            <person name="Samain S."/>
            <person name="Cattolico L."/>
            <person name="Pelletier E."/>
            <person name="Couloux A."/>
            <person name="Segurens B."/>
            <person name="Wincker P."/>
            <person name="D'Hont A."/>
            <person name="Scarpelli C."/>
            <person name="Weissenbach J."/>
            <person name="Salanoubat M."/>
            <person name="Quetier F."/>
            <person name="Yu Y."/>
            <person name="Kim H.R."/>
            <person name="Rambo T."/>
            <person name="Currie J."/>
            <person name="Collura K."/>
            <person name="Luo M."/>
            <person name="Yang T."/>
            <person name="Ammiraju J.S.S."/>
            <person name="Engler F."/>
            <person name="Soderlund C."/>
            <person name="Wing R.A."/>
            <person name="Palmer L.E."/>
            <person name="de la Bastide M."/>
            <person name="Spiegel L."/>
            <person name="Nascimento L."/>
            <person name="Zutavern T."/>
            <person name="O'Shaughnessy A."/>
            <person name="Dike S."/>
            <person name="Dedhia N."/>
            <person name="Preston R."/>
            <person name="Balija V."/>
            <person name="McCombie W.R."/>
            <person name="Chow T."/>
            <person name="Chen H."/>
            <person name="Chung M."/>
            <person name="Chen C."/>
            <person name="Shaw J."/>
            <person name="Wu H."/>
            <person name="Hsiao K."/>
            <person name="Chao Y."/>
            <person name="Chu M."/>
            <person name="Cheng C."/>
            <person name="Hour A."/>
            <person name="Lee P."/>
            <person name="Lin S."/>
            <person name="Lin Y."/>
            <person name="Liou J."/>
            <person name="Liu S."/>
            <person name="Hsing Y."/>
            <person name="Raghuvanshi S."/>
            <person name="Mohanty A."/>
            <person name="Bharti A.K."/>
            <person name="Gaur A."/>
            <person name="Gupta V."/>
            <person name="Kumar D."/>
            <person name="Ravi V."/>
            <person name="Vij S."/>
            <person name="Kapur A."/>
            <person name="Khurana P."/>
            <person name="Khurana P."/>
            <person name="Khurana J.P."/>
            <person name="Tyagi A.K."/>
            <person name="Gaikwad K."/>
            <person name="Singh A."/>
            <person name="Dalal V."/>
            <person name="Srivastava S."/>
            <person name="Dixit A."/>
            <person name="Pal A.K."/>
            <person name="Ghazi I.A."/>
            <person name="Yadav M."/>
            <person name="Pandit A."/>
            <person name="Bhargava A."/>
            <person name="Sureshbabu K."/>
            <person name="Batra K."/>
            <person name="Sharma T.R."/>
            <person name="Mohapatra T."/>
            <person name="Singh N.K."/>
            <person name="Messing J."/>
            <person name="Nelson A.B."/>
            <person name="Fuks G."/>
            <person name="Kavchok S."/>
            <person name="Keizer G."/>
            <person name="Linton E."/>
            <person name="Llaca V."/>
            <person name="Song R."/>
            <person name="Tanyolac B."/>
            <person name="Young S."/>
            <person name="Ho-Il K."/>
            <person name="Hahn J.H."/>
            <person name="Sangsakoo G."/>
            <person name="Vanavichit A."/>
            <person name="de Mattos Luiz.A.T."/>
            <person name="Zimmer P.D."/>
            <person name="Malone G."/>
            <person name="Dellagostin O."/>
            <person name="de Oliveira A.C."/>
            <person name="Bevan M."/>
            <person name="Bancroft I."/>
            <person name="Minx P."/>
            <person name="Cordum H."/>
            <person name="Wilson R."/>
            <person name="Cheng Z."/>
            <person name="Jin W."/>
            <person name="Jiang J."/>
            <person name="Leong S.A."/>
            <person name="Iwama H."/>
            <person name="Gojobori T."/>
            <person name="Itoh T."/>
            <person name="Niimura Y."/>
            <person name="Fujii Y."/>
            <person name="Habara T."/>
            <person name="Sakai H."/>
            <person name="Sato Y."/>
            <person name="Wilson G."/>
            <person name="Kumar K."/>
            <person name="McCouch S."/>
            <person name="Juretic N."/>
            <person name="Hoen D."/>
            <person name="Wright S."/>
            <person name="Bruskiewich R."/>
            <person name="Bureau T."/>
            <person name="Miyao A."/>
            <person name="Hirochika H."/>
            <person name="Nishikawa T."/>
            <person name="Kadowaki K."/>
            <person name="Sugiura M."/>
            <person name="Burr B."/>
            <person name="Sasaki T."/>
        </authorList>
    </citation>
    <scope>NUCLEOTIDE SEQUENCE [LARGE SCALE GENOMIC DNA]</scope>
    <source>
        <strain evidence="3">cv. Nipponbare</strain>
    </source>
</reference>
<dbReference type="AlphaFoldDB" id="Q7Y1J3"/>
<proteinExistence type="predicted"/>
<evidence type="ECO:0000256" key="1">
    <source>
        <dbReference type="SAM" id="MobiDB-lite"/>
    </source>
</evidence>
<feature type="compositionally biased region" description="Low complexity" evidence="1">
    <location>
        <begin position="1"/>
        <end position="20"/>
    </location>
</feature>
<evidence type="ECO:0000313" key="2">
    <source>
        <dbReference type="EMBL" id="AAP44664.1"/>
    </source>
</evidence>
<organism evidence="2 3">
    <name type="scientific">Oryza sativa subsp. japonica</name>
    <name type="common">Rice</name>
    <dbReference type="NCBI Taxonomy" id="39947"/>
    <lineage>
        <taxon>Eukaryota</taxon>
        <taxon>Viridiplantae</taxon>
        <taxon>Streptophyta</taxon>
        <taxon>Embryophyta</taxon>
        <taxon>Tracheophyta</taxon>
        <taxon>Spermatophyta</taxon>
        <taxon>Magnoliopsida</taxon>
        <taxon>Liliopsida</taxon>
        <taxon>Poales</taxon>
        <taxon>Poaceae</taxon>
        <taxon>BOP clade</taxon>
        <taxon>Oryzoideae</taxon>
        <taxon>Oryzeae</taxon>
        <taxon>Oryzinae</taxon>
        <taxon>Oryza</taxon>
        <taxon>Oryza sativa</taxon>
    </lineage>
</organism>
<accession>Q7Y1J3</accession>
<evidence type="ECO:0000313" key="3">
    <source>
        <dbReference type="Proteomes" id="UP000000763"/>
    </source>
</evidence>
<dbReference type="Proteomes" id="UP000000763">
    <property type="component" value="Chromosome 3"/>
</dbReference>
<dbReference type="EMBL" id="AC133336">
    <property type="protein sequence ID" value="AAP44664.1"/>
    <property type="molecule type" value="Genomic_DNA"/>
</dbReference>
<feature type="compositionally biased region" description="Basic and acidic residues" evidence="1">
    <location>
        <begin position="21"/>
        <end position="51"/>
    </location>
</feature>
<name>Q7Y1J3_ORYSJ</name>
<reference evidence="3" key="2">
    <citation type="journal article" date="2008" name="Nucleic Acids Res.">
        <title>The rice annotation project database (RAP-DB): 2008 update.</title>
        <authorList>
            <consortium name="The rice annotation project (RAP)"/>
        </authorList>
    </citation>
    <scope>GENOME REANNOTATION</scope>
    <source>
        <strain evidence="3">cv. Nipponbare</strain>
    </source>
</reference>
<protein>
    <submittedName>
        <fullName evidence="2">Uncharacterized protein</fullName>
    </submittedName>
</protein>
<feature type="region of interest" description="Disordered" evidence="1">
    <location>
        <begin position="1"/>
        <end position="55"/>
    </location>
</feature>
<sequence length="116" mass="12713">MGGCAAQAARADAAATGQSAARERAREGEFKRRWREGVRQEGGREKQRERATLPLDSDSVQRTCWRRRERESSGGLVRARQILWERDGGCSDGNGESGGMEGDDGCLGKVGGWRCQ</sequence>